<name>A0A4Z0AG20_9PSED</name>
<protein>
    <recommendedName>
        <fullName evidence="4">Transposase</fullName>
    </recommendedName>
</protein>
<comment type="similarity">
    <text evidence="1">Belongs to the transposase 8 family.</text>
</comment>
<dbReference type="EMBL" id="QUZU01000047">
    <property type="protein sequence ID" value="TFY85234.1"/>
    <property type="molecule type" value="Genomic_DNA"/>
</dbReference>
<evidence type="ECO:0000313" key="3">
    <source>
        <dbReference type="Proteomes" id="UP000297391"/>
    </source>
</evidence>
<sequence length="110" mass="12297">MRQRTSYPKPFKAQVVQECLSPDVSIASVALRHGINANLVRKWIPIYRDRQASGLPAFVPFKLETAAATPARQDQDVARIEISSGQRTVTVSWPIFDPDGCARFIRSLSQ</sequence>
<dbReference type="AlphaFoldDB" id="A0A4Z0AG20"/>
<dbReference type="Proteomes" id="UP000297391">
    <property type="component" value="Unassembled WGS sequence"/>
</dbReference>
<gene>
    <name evidence="2" type="ORF">DYL59_26385</name>
</gene>
<comment type="caution">
    <text evidence="2">The sequence shown here is derived from an EMBL/GenBank/DDBJ whole genome shotgun (WGS) entry which is preliminary data.</text>
</comment>
<reference evidence="2 3" key="1">
    <citation type="journal article" date="2019" name="Syst. Appl. Microbiol.">
        <title>New species of pathogenic Pseudomonas isolated from citrus in Tunisia: Proposal of Pseudomonas kairouanensis sp. nov. and Pseudomonas nabeulensis sp. nov.</title>
        <authorList>
            <person name="Oueslati M."/>
            <person name="Mulet M."/>
            <person name="Gomila M."/>
            <person name="Berge O."/>
            <person name="Hajlaoui M.R."/>
            <person name="Lalucat J."/>
            <person name="Sadfi-Zouaoui N."/>
            <person name="Garcia-Valdes E."/>
        </authorList>
    </citation>
    <scope>NUCLEOTIDE SEQUENCE [LARGE SCALE GENOMIC DNA]</scope>
    <source>
        <strain evidence="2 3">KC12</strain>
    </source>
</reference>
<dbReference type="Pfam" id="PF01527">
    <property type="entry name" value="HTH_Tnp_1"/>
    <property type="match status" value="1"/>
</dbReference>
<dbReference type="GO" id="GO:0004803">
    <property type="term" value="F:transposase activity"/>
    <property type="evidence" value="ECO:0007669"/>
    <property type="project" value="InterPro"/>
</dbReference>
<dbReference type="GO" id="GO:0003677">
    <property type="term" value="F:DNA binding"/>
    <property type="evidence" value="ECO:0007669"/>
    <property type="project" value="InterPro"/>
</dbReference>
<keyword evidence="3" id="KW-1185">Reference proteome</keyword>
<proteinExistence type="inferred from homology"/>
<dbReference type="GO" id="GO:0006313">
    <property type="term" value="P:DNA transposition"/>
    <property type="evidence" value="ECO:0007669"/>
    <property type="project" value="InterPro"/>
</dbReference>
<evidence type="ECO:0000313" key="2">
    <source>
        <dbReference type="EMBL" id="TFY85234.1"/>
    </source>
</evidence>
<organism evidence="2 3">
    <name type="scientific">Pseudomonas kairouanensis</name>
    <dbReference type="NCBI Taxonomy" id="2293832"/>
    <lineage>
        <taxon>Bacteria</taxon>
        <taxon>Pseudomonadati</taxon>
        <taxon>Pseudomonadota</taxon>
        <taxon>Gammaproteobacteria</taxon>
        <taxon>Pseudomonadales</taxon>
        <taxon>Pseudomonadaceae</taxon>
        <taxon>Pseudomonas</taxon>
    </lineage>
</organism>
<dbReference type="SUPFAM" id="SSF46689">
    <property type="entry name" value="Homeodomain-like"/>
    <property type="match status" value="1"/>
</dbReference>
<dbReference type="InterPro" id="IPR009057">
    <property type="entry name" value="Homeodomain-like_sf"/>
</dbReference>
<dbReference type="RefSeq" id="WP_135291777.1">
    <property type="nucleotide sequence ID" value="NZ_QUZU01000047.1"/>
</dbReference>
<accession>A0A4Z0AG20</accession>
<dbReference type="OrthoDB" id="9800877at2"/>
<dbReference type="NCBIfam" id="NF047595">
    <property type="entry name" value="IS66_ISRel24_TnpA"/>
    <property type="match status" value="1"/>
</dbReference>
<dbReference type="InterPro" id="IPR002514">
    <property type="entry name" value="Transposase_8"/>
</dbReference>
<evidence type="ECO:0000256" key="1">
    <source>
        <dbReference type="ARBA" id="ARBA00009964"/>
    </source>
</evidence>
<evidence type="ECO:0008006" key="4">
    <source>
        <dbReference type="Google" id="ProtNLM"/>
    </source>
</evidence>